<reference evidence="2" key="1">
    <citation type="submission" date="2022-11" db="UniProtKB">
        <authorList>
            <consortium name="WormBaseParasite"/>
        </authorList>
    </citation>
    <scope>IDENTIFICATION</scope>
</reference>
<organism evidence="1 2">
    <name type="scientific">Romanomermis culicivorax</name>
    <name type="common">Nematode worm</name>
    <dbReference type="NCBI Taxonomy" id="13658"/>
    <lineage>
        <taxon>Eukaryota</taxon>
        <taxon>Metazoa</taxon>
        <taxon>Ecdysozoa</taxon>
        <taxon>Nematoda</taxon>
        <taxon>Enoplea</taxon>
        <taxon>Dorylaimia</taxon>
        <taxon>Mermithida</taxon>
        <taxon>Mermithoidea</taxon>
        <taxon>Mermithidae</taxon>
        <taxon>Romanomermis</taxon>
    </lineage>
</organism>
<evidence type="ECO:0000313" key="2">
    <source>
        <dbReference type="WBParaSite" id="nRc.2.0.1.t23570-RA"/>
    </source>
</evidence>
<protein>
    <submittedName>
        <fullName evidence="2">Uncharacterized protein</fullName>
    </submittedName>
</protein>
<dbReference type="Proteomes" id="UP000887565">
    <property type="component" value="Unplaced"/>
</dbReference>
<proteinExistence type="predicted"/>
<accession>A0A915JCP5</accession>
<sequence>MLWKLPLLQPFNCDSTVLKNPASIHNKSLFNHHLPPRPSDKFTWRHEEQKRTIFFQTVEA</sequence>
<keyword evidence="1" id="KW-1185">Reference proteome</keyword>
<dbReference type="AlphaFoldDB" id="A0A915JCP5"/>
<evidence type="ECO:0000313" key="1">
    <source>
        <dbReference type="Proteomes" id="UP000887565"/>
    </source>
</evidence>
<dbReference type="WBParaSite" id="nRc.2.0.1.t23570-RA">
    <property type="protein sequence ID" value="nRc.2.0.1.t23570-RA"/>
    <property type="gene ID" value="nRc.2.0.1.g23570"/>
</dbReference>
<name>A0A915JCP5_ROMCU</name>